<dbReference type="Gramene" id="KGN44422">
    <property type="protein sequence ID" value="KGN44422"/>
    <property type="gene ID" value="Csa_7G290460"/>
</dbReference>
<sequence length="184" mass="20669">MAPNALFYFFSNFHQFSSSLIDPSPHFPLIANTSFVSSFLSSLSLLPIVASKSLHLFLVVALPLLPSAPPTILPTCSKTSLSTSFLAIILQQTRLADEITASDYHRPCRCYCHSLSHPRQTSSLRYQKFPQSPYRLGLLRSHKTPQDLQRLFFPYTSFFPFGPLPLSFTTFLSSSFSTFDIPPI</sequence>
<reference evidence="1 2" key="2">
    <citation type="journal article" date="2009" name="PLoS ONE">
        <title>An integrated genetic and cytogenetic map of the cucumber genome.</title>
        <authorList>
            <person name="Ren Y."/>
            <person name="Zhang Z."/>
            <person name="Liu J."/>
            <person name="Staub J.E."/>
            <person name="Han Y."/>
            <person name="Cheng Z."/>
            <person name="Li X."/>
            <person name="Lu J."/>
            <person name="Miao H."/>
            <person name="Kang H."/>
            <person name="Xie B."/>
            <person name="Gu X."/>
            <person name="Wang X."/>
            <person name="Du Y."/>
            <person name="Jin W."/>
            <person name="Huang S."/>
        </authorList>
    </citation>
    <scope>NUCLEOTIDE SEQUENCE [LARGE SCALE GENOMIC DNA]</scope>
    <source>
        <strain evidence="2">cv. 9930</strain>
    </source>
</reference>
<organism evidence="1 2">
    <name type="scientific">Cucumis sativus</name>
    <name type="common">Cucumber</name>
    <dbReference type="NCBI Taxonomy" id="3659"/>
    <lineage>
        <taxon>Eukaryota</taxon>
        <taxon>Viridiplantae</taxon>
        <taxon>Streptophyta</taxon>
        <taxon>Embryophyta</taxon>
        <taxon>Tracheophyta</taxon>
        <taxon>Spermatophyta</taxon>
        <taxon>Magnoliopsida</taxon>
        <taxon>eudicotyledons</taxon>
        <taxon>Gunneridae</taxon>
        <taxon>Pentapetalae</taxon>
        <taxon>rosids</taxon>
        <taxon>fabids</taxon>
        <taxon>Cucurbitales</taxon>
        <taxon>Cucurbitaceae</taxon>
        <taxon>Benincaseae</taxon>
        <taxon>Cucumis</taxon>
    </lineage>
</organism>
<protein>
    <submittedName>
        <fullName evidence="1">Uncharacterized protein</fullName>
    </submittedName>
</protein>
<name>A0A0A0K7V7_CUCSA</name>
<evidence type="ECO:0000313" key="2">
    <source>
        <dbReference type="Proteomes" id="UP000029981"/>
    </source>
</evidence>
<gene>
    <name evidence="1" type="ORF">Csa_7G290460</name>
</gene>
<reference evidence="1 2" key="4">
    <citation type="journal article" date="2011" name="BMC Genomics">
        <title>RNA-Seq improves annotation of protein-coding genes in the cucumber genome.</title>
        <authorList>
            <person name="Li Z."/>
            <person name="Zhang Z."/>
            <person name="Yan P."/>
            <person name="Huang S."/>
            <person name="Fei Z."/>
            <person name="Lin K."/>
        </authorList>
    </citation>
    <scope>NUCLEOTIDE SEQUENCE [LARGE SCALE GENOMIC DNA]</scope>
    <source>
        <strain evidence="2">cv. 9930</strain>
    </source>
</reference>
<reference evidence="1 2" key="3">
    <citation type="journal article" date="2010" name="BMC Genomics">
        <title>Transcriptome sequencing and comparative analysis of cucumber flowers with different sex types.</title>
        <authorList>
            <person name="Guo S."/>
            <person name="Zheng Y."/>
            <person name="Joung J.G."/>
            <person name="Liu S."/>
            <person name="Zhang Z."/>
            <person name="Crasta O.R."/>
            <person name="Sobral B.W."/>
            <person name="Xu Y."/>
            <person name="Huang S."/>
            <person name="Fei Z."/>
        </authorList>
    </citation>
    <scope>NUCLEOTIDE SEQUENCE [LARGE SCALE GENOMIC DNA]</scope>
    <source>
        <strain evidence="2">cv. 9930</strain>
    </source>
</reference>
<keyword evidence="2" id="KW-1185">Reference proteome</keyword>
<reference evidence="1 2" key="1">
    <citation type="journal article" date="2009" name="Nat. Genet.">
        <title>The genome of the cucumber, Cucumis sativus L.</title>
        <authorList>
            <person name="Huang S."/>
            <person name="Li R."/>
            <person name="Zhang Z."/>
            <person name="Li L."/>
            <person name="Gu X."/>
            <person name="Fan W."/>
            <person name="Lucas W.J."/>
            <person name="Wang X."/>
            <person name="Xie B."/>
            <person name="Ni P."/>
            <person name="Ren Y."/>
            <person name="Zhu H."/>
            <person name="Li J."/>
            <person name="Lin K."/>
            <person name="Jin W."/>
            <person name="Fei Z."/>
            <person name="Li G."/>
            <person name="Staub J."/>
            <person name="Kilian A."/>
            <person name="van der Vossen E.A."/>
            <person name="Wu Y."/>
            <person name="Guo J."/>
            <person name="He J."/>
            <person name="Jia Z."/>
            <person name="Ren Y."/>
            <person name="Tian G."/>
            <person name="Lu Y."/>
            <person name="Ruan J."/>
            <person name="Qian W."/>
            <person name="Wang M."/>
            <person name="Huang Q."/>
            <person name="Li B."/>
            <person name="Xuan Z."/>
            <person name="Cao J."/>
            <person name="Asan"/>
            <person name="Wu Z."/>
            <person name="Zhang J."/>
            <person name="Cai Q."/>
            <person name="Bai Y."/>
            <person name="Zhao B."/>
            <person name="Han Y."/>
            <person name="Li Y."/>
            <person name="Li X."/>
            <person name="Wang S."/>
            <person name="Shi Q."/>
            <person name="Liu S."/>
            <person name="Cho W.K."/>
            <person name="Kim J.Y."/>
            <person name="Xu Y."/>
            <person name="Heller-Uszynska K."/>
            <person name="Miao H."/>
            <person name="Cheng Z."/>
            <person name="Zhang S."/>
            <person name="Wu J."/>
            <person name="Yang Y."/>
            <person name="Kang H."/>
            <person name="Li M."/>
            <person name="Liang H."/>
            <person name="Ren X."/>
            <person name="Shi Z."/>
            <person name="Wen M."/>
            <person name="Jian M."/>
            <person name="Yang H."/>
            <person name="Zhang G."/>
            <person name="Yang Z."/>
            <person name="Chen R."/>
            <person name="Liu S."/>
            <person name="Li J."/>
            <person name="Ma L."/>
            <person name="Liu H."/>
            <person name="Zhou Y."/>
            <person name="Zhao J."/>
            <person name="Fang X."/>
            <person name="Li G."/>
            <person name="Fang L."/>
            <person name="Li Y."/>
            <person name="Liu D."/>
            <person name="Zheng H."/>
            <person name="Zhang Y."/>
            <person name="Qin N."/>
            <person name="Li Z."/>
            <person name="Yang G."/>
            <person name="Yang S."/>
            <person name="Bolund L."/>
            <person name="Kristiansen K."/>
            <person name="Zheng H."/>
            <person name="Li S."/>
            <person name="Zhang X."/>
            <person name="Yang H."/>
            <person name="Wang J."/>
            <person name="Sun R."/>
            <person name="Zhang B."/>
            <person name="Jiang S."/>
            <person name="Wang J."/>
            <person name="Du Y."/>
            <person name="Li S."/>
        </authorList>
    </citation>
    <scope>NUCLEOTIDE SEQUENCE [LARGE SCALE GENOMIC DNA]</scope>
    <source>
        <strain evidence="2">cv. 9930</strain>
    </source>
</reference>
<evidence type="ECO:0000313" key="1">
    <source>
        <dbReference type="EMBL" id="KGN44422.1"/>
    </source>
</evidence>
<dbReference type="AlphaFoldDB" id="A0A0A0K7V7"/>
<dbReference type="Proteomes" id="UP000029981">
    <property type="component" value="Chromosome 7"/>
</dbReference>
<accession>A0A0A0K7V7</accession>
<dbReference type="EMBL" id="CM002928">
    <property type="protein sequence ID" value="KGN44422.1"/>
    <property type="molecule type" value="Genomic_DNA"/>
</dbReference>
<proteinExistence type="predicted"/>